<organism evidence="1 2">
    <name type="scientific">Thiomonas delicata</name>
    <name type="common">Thiomonas cuprina</name>
    <dbReference type="NCBI Taxonomy" id="364030"/>
    <lineage>
        <taxon>Bacteria</taxon>
        <taxon>Pseudomonadati</taxon>
        <taxon>Pseudomonadota</taxon>
        <taxon>Betaproteobacteria</taxon>
        <taxon>Burkholderiales</taxon>
        <taxon>Thiomonas</taxon>
    </lineage>
</organism>
<proteinExistence type="predicted"/>
<accession>A0A238D3L0</accession>
<protein>
    <submittedName>
        <fullName evidence="1">Uncharacterized protein</fullName>
    </submittedName>
</protein>
<dbReference type="EMBL" id="FLMQ01000055">
    <property type="protein sequence ID" value="SBP87825.1"/>
    <property type="molecule type" value="Genomic_DNA"/>
</dbReference>
<evidence type="ECO:0000313" key="2">
    <source>
        <dbReference type="Proteomes" id="UP000214566"/>
    </source>
</evidence>
<reference evidence="1 2" key="1">
    <citation type="submission" date="2016-06" db="EMBL/GenBank/DDBJ databases">
        <authorList>
            <person name="Kjaerup R.B."/>
            <person name="Dalgaard T.S."/>
            <person name="Juul-Madsen H.R."/>
        </authorList>
    </citation>
    <scope>NUCLEOTIDE SEQUENCE [LARGE SCALE GENOMIC DNA]</scope>
    <source>
        <strain evidence="1 2">DSM 16361</strain>
    </source>
</reference>
<dbReference type="Proteomes" id="UP000214566">
    <property type="component" value="Unassembled WGS sequence"/>
</dbReference>
<sequence>MACVARRTLRQSVAQNCHRFQFAGFFLSGKSSQFIDFAKIFGRGERIRTSGLYVPNVALYQAKLHPDADWRTHKLLGFNGSGAAVQRVSA</sequence>
<keyword evidence="2" id="KW-1185">Reference proteome</keyword>
<evidence type="ECO:0000313" key="1">
    <source>
        <dbReference type="EMBL" id="SBP87825.1"/>
    </source>
</evidence>
<dbReference type="AlphaFoldDB" id="A0A238D3L0"/>
<name>A0A238D3L0_THIDL</name>
<gene>
    <name evidence="1" type="ORF">THIARS_60538</name>
</gene>